<comment type="catalytic activity">
    <reaction evidence="6">
        <text>a (3R)-hydroxyacyl-[ACP] + NADP(+) = a 3-oxoacyl-[ACP] + NADPH + H(+)</text>
        <dbReference type="Rhea" id="RHEA:17397"/>
        <dbReference type="Rhea" id="RHEA-COMP:9916"/>
        <dbReference type="Rhea" id="RHEA-COMP:9945"/>
        <dbReference type="ChEBI" id="CHEBI:15378"/>
        <dbReference type="ChEBI" id="CHEBI:57783"/>
        <dbReference type="ChEBI" id="CHEBI:58349"/>
        <dbReference type="ChEBI" id="CHEBI:78776"/>
        <dbReference type="ChEBI" id="CHEBI:78827"/>
        <dbReference type="EC" id="1.1.1.100"/>
    </reaction>
    <physiologicalReaction direction="right-to-left" evidence="6">
        <dbReference type="Rhea" id="RHEA:17399"/>
    </physiologicalReaction>
</comment>
<dbReference type="GO" id="GO:0004316">
    <property type="term" value="F:3-oxoacyl-[acyl-carrier-protein] reductase (NADPH) activity"/>
    <property type="evidence" value="ECO:0007669"/>
    <property type="project" value="UniProtKB-EC"/>
</dbReference>
<keyword evidence="3" id="KW-0134">Cell wall</keyword>
<dbReference type="SUPFAM" id="SSF51735">
    <property type="entry name" value="NAD(P)-binding Rossmann-fold domains"/>
    <property type="match status" value="1"/>
</dbReference>
<dbReference type="Pfam" id="PF00106">
    <property type="entry name" value="adh_short"/>
    <property type="match status" value="1"/>
</dbReference>
<dbReference type="Gene3D" id="3.40.50.720">
    <property type="entry name" value="NAD(P)-binding Rossmann-like Domain"/>
    <property type="match status" value="1"/>
</dbReference>
<gene>
    <name evidence="7" type="primary">hdhA_2</name>
    <name evidence="7" type="ORF">NCTC8139_03759</name>
</gene>
<evidence type="ECO:0000256" key="3">
    <source>
        <dbReference type="ARBA" id="ARBA00022512"/>
    </source>
</evidence>
<evidence type="ECO:0000313" key="7">
    <source>
        <dbReference type="EMBL" id="VFA90179.1"/>
    </source>
</evidence>
<protein>
    <recommendedName>
        <fullName evidence="5">3-oxoacyl-[acyl-carrier-protein] reductase MabA</fullName>
    </recommendedName>
</protein>
<dbReference type="EMBL" id="CAACYD010000007">
    <property type="protein sequence ID" value="VFA90179.1"/>
    <property type="molecule type" value="Genomic_DNA"/>
</dbReference>
<comment type="subcellular location">
    <subcellularLocation>
        <location evidence="1">Secreted</location>
        <location evidence="1">Cell wall</location>
    </subcellularLocation>
</comment>
<dbReference type="InterPro" id="IPR002347">
    <property type="entry name" value="SDR_fam"/>
</dbReference>
<reference evidence="7 8" key="1">
    <citation type="submission" date="2019-02" db="EMBL/GenBank/DDBJ databases">
        <authorList>
            <consortium name="Pathogen Informatics"/>
        </authorList>
    </citation>
    <scope>NUCLEOTIDE SEQUENCE [LARGE SCALE GENOMIC DNA]</scope>
    <source>
        <strain evidence="7 8">3012STDY6756503</strain>
    </source>
</reference>
<evidence type="ECO:0000256" key="6">
    <source>
        <dbReference type="ARBA" id="ARBA00047400"/>
    </source>
</evidence>
<dbReference type="PANTHER" id="PTHR42879">
    <property type="entry name" value="3-OXOACYL-(ACYL-CARRIER-PROTEIN) REDUCTASE"/>
    <property type="match status" value="1"/>
</dbReference>
<dbReference type="FunFam" id="3.40.50.720:FF:000084">
    <property type="entry name" value="Short-chain dehydrogenase reductase"/>
    <property type="match status" value="1"/>
</dbReference>
<evidence type="ECO:0000313" key="8">
    <source>
        <dbReference type="Proteomes" id="UP000360750"/>
    </source>
</evidence>
<dbReference type="InterPro" id="IPR050259">
    <property type="entry name" value="SDR"/>
</dbReference>
<dbReference type="PANTHER" id="PTHR42879:SF6">
    <property type="entry name" value="NADPH-DEPENDENT REDUCTASE BACG"/>
    <property type="match status" value="1"/>
</dbReference>
<evidence type="ECO:0000256" key="1">
    <source>
        <dbReference type="ARBA" id="ARBA00004191"/>
    </source>
</evidence>
<organism evidence="7 8">
    <name type="scientific">Gordonia paraffinivorans</name>
    <dbReference type="NCBI Taxonomy" id="175628"/>
    <lineage>
        <taxon>Bacteria</taxon>
        <taxon>Bacillati</taxon>
        <taxon>Actinomycetota</taxon>
        <taxon>Actinomycetes</taxon>
        <taxon>Mycobacteriales</taxon>
        <taxon>Gordoniaceae</taxon>
        <taxon>Gordonia</taxon>
    </lineage>
</organism>
<comment type="similarity">
    <text evidence="2">Belongs to the short-chain dehydrogenases/reductases (SDR) family.</text>
</comment>
<sequence>MRRYRDDVDLQLTGKRAIVTGGSKGIGLAVARGLSAEGVDVVIAARSAEPLEAAARAVAAETGGRVIPVPTDTGVDEQVRALVDRAVDELGGIDILVNSAATPWSAGKPADWAATSDDLVRREVEIKVLGYLRAARAVAPHMISQGWGRIINISGLGARQANSIAQTIRNVSVSALTKNLADELGPHGINVTVVHPGRTRTERLTDRLAKKSAETGVPVEELEAELATNSLRRIIDASEVADVVTFLASPRSIAINGDAVAAGGGIPGPVFY</sequence>
<accession>A0ABD7V7K4</accession>
<proteinExistence type="inferred from homology"/>
<dbReference type="Proteomes" id="UP000360750">
    <property type="component" value="Unassembled WGS sequence"/>
</dbReference>
<evidence type="ECO:0000256" key="4">
    <source>
        <dbReference type="ARBA" id="ARBA00023002"/>
    </source>
</evidence>
<dbReference type="InterPro" id="IPR036291">
    <property type="entry name" value="NAD(P)-bd_dom_sf"/>
</dbReference>
<name>A0ABD7V7K4_9ACTN</name>
<dbReference type="AlphaFoldDB" id="A0ABD7V7K4"/>
<evidence type="ECO:0000256" key="2">
    <source>
        <dbReference type="ARBA" id="ARBA00006484"/>
    </source>
</evidence>
<keyword evidence="4 7" id="KW-0560">Oxidoreductase</keyword>
<dbReference type="PRINTS" id="PR00081">
    <property type="entry name" value="GDHRDH"/>
</dbReference>
<keyword evidence="3" id="KW-0964">Secreted</keyword>
<comment type="caution">
    <text evidence="7">The sequence shown here is derived from an EMBL/GenBank/DDBJ whole genome shotgun (WGS) entry which is preliminary data.</text>
</comment>
<evidence type="ECO:0000256" key="5">
    <source>
        <dbReference type="ARBA" id="ARBA00040781"/>
    </source>
</evidence>